<name>A0A811KJS8_9BILA</name>
<dbReference type="EMBL" id="CAJFCW020000003">
    <property type="protein sequence ID" value="CAG9105174.1"/>
    <property type="molecule type" value="Genomic_DNA"/>
</dbReference>
<reference evidence="2" key="1">
    <citation type="submission" date="2020-09" db="EMBL/GenBank/DDBJ databases">
        <authorList>
            <person name="Kikuchi T."/>
        </authorList>
    </citation>
    <scope>NUCLEOTIDE SEQUENCE</scope>
    <source>
        <strain evidence="2">SH1</strain>
    </source>
</reference>
<evidence type="ECO:0000256" key="1">
    <source>
        <dbReference type="SAM" id="MobiDB-lite"/>
    </source>
</evidence>
<organism evidence="2 3">
    <name type="scientific">Bursaphelenchus okinawaensis</name>
    <dbReference type="NCBI Taxonomy" id="465554"/>
    <lineage>
        <taxon>Eukaryota</taxon>
        <taxon>Metazoa</taxon>
        <taxon>Ecdysozoa</taxon>
        <taxon>Nematoda</taxon>
        <taxon>Chromadorea</taxon>
        <taxon>Rhabditida</taxon>
        <taxon>Tylenchina</taxon>
        <taxon>Tylenchomorpha</taxon>
        <taxon>Aphelenchoidea</taxon>
        <taxon>Aphelenchoididae</taxon>
        <taxon>Bursaphelenchus</taxon>
    </lineage>
</organism>
<evidence type="ECO:0000313" key="2">
    <source>
        <dbReference type="EMBL" id="CAD5216018.1"/>
    </source>
</evidence>
<evidence type="ECO:0000313" key="3">
    <source>
        <dbReference type="Proteomes" id="UP000614601"/>
    </source>
</evidence>
<dbReference type="AlphaFoldDB" id="A0A811KJS8"/>
<dbReference type="EMBL" id="CAJFDH010000003">
    <property type="protein sequence ID" value="CAD5216018.1"/>
    <property type="molecule type" value="Genomic_DNA"/>
</dbReference>
<gene>
    <name evidence="2" type="ORF">BOKJ2_LOCUS6383</name>
</gene>
<comment type="caution">
    <text evidence="2">The sequence shown here is derived from an EMBL/GenBank/DDBJ whole genome shotgun (WGS) entry which is preliminary data.</text>
</comment>
<feature type="region of interest" description="Disordered" evidence="1">
    <location>
        <begin position="141"/>
        <end position="165"/>
    </location>
</feature>
<proteinExistence type="predicted"/>
<dbReference type="Proteomes" id="UP000614601">
    <property type="component" value="Unassembled WGS sequence"/>
</dbReference>
<accession>A0A811KJS8</accession>
<feature type="compositionally biased region" description="Low complexity" evidence="1">
    <location>
        <begin position="206"/>
        <end position="216"/>
    </location>
</feature>
<dbReference type="OrthoDB" id="5869292at2759"/>
<sequence>MVVGLVLVGKVMIDWGPAMTHGRHGSIDSAFLEHMQMGIPNGDPSKLALPRTPIIIDRPELQFSGANGCRSSLPQTHLPRAMNRPPSLVIANQGLKKDGSGTDEVGLNGAIDCIVYGQYESTNNSNGSSFAGMSHNSSFKRTESAVSSKRSQSIRSGHSTPMPPSMAPPQYTECNCTHMVGKSCTASANSSINNNNYQDYGTIHRSTPSPLLTSSSPPTPPVNGVQSPPTNQRPILEPIRPPPPPPRNAHLYQGETFIINERSYLI</sequence>
<dbReference type="Proteomes" id="UP000783686">
    <property type="component" value="Unassembled WGS sequence"/>
</dbReference>
<protein>
    <submittedName>
        <fullName evidence="2">Uncharacterized protein</fullName>
    </submittedName>
</protein>
<feature type="region of interest" description="Disordered" evidence="1">
    <location>
        <begin position="199"/>
        <end position="234"/>
    </location>
</feature>
<keyword evidence="3" id="KW-1185">Reference proteome</keyword>
<feature type="compositionally biased region" description="Polar residues" evidence="1">
    <location>
        <begin position="141"/>
        <end position="159"/>
    </location>
</feature>